<protein>
    <recommendedName>
        <fullName evidence="1">site-specific DNA-methyltransferase (adenine-specific)</fullName>
        <ecNumber evidence="1">2.1.1.72</ecNumber>
    </recommendedName>
</protein>
<keyword evidence="3" id="KW-0808">Transferase</keyword>
<dbReference type="PRINTS" id="PR00507">
    <property type="entry name" value="N12N6MTFRASE"/>
</dbReference>
<sequence>MPRLSWNEITVRAARFAAEWDGEVRERGESQSFWTQFLEVFGIDRRRAGGYFEYAVRLSGRGHGFIDMFLPGKLLVEHKSAGRDLARAQGQALGYLDGIPDHDLPVAIVACDFQNFQFLDLDTREVRSFPLSELQHHVRLFGFLIEEQMRMIEEASPVNRDAAERMARLHQALYHSGYVGHRLELFLVRLVFCHFADDAQIFDQGTFEAYLRNRTSPDGSDVGPRIAKLFEVLNTPPEQRSMTLDEDLSAFPYINGGLFAETIPMPDFNGTMRHQLLLTTRPDWSKVSPAIFGSMFQGVMDAEARHDIGAHYTSEEKILHVIKPLFLDSLYAEFEAIPYNRNRLSNLHKFHDKLGRLGFLDPACGCGNFLIIAYRELRRLEHRVLGEIQGDRVTLTDVADLLKVRVEQFGGIEVLEFPALVAQTALWLTDHQMNLEASERFGMPYARIPLTDGANIVCADALKVDWDKVRPAAETDYILGNPPFLGSRTMDKEQKAELRKVASGLREAGFLDFVVAWYLLADRYTALNPDIRVAFVSTNSISQGEQPGIFWPGLLANGQHINFAHRTFIWTNDARGVAHVHCVVVGFSRQADKVKQLYSYENGRGEPILELVPSISPYLIAGDEYVVRTRQAQISGAPQMSFGNMAADGGHLLMTRDERDALLAREPTAGDWILPFLGAREFIQGQERYCLWLEGITAGQLRSMPAIYERVAAVREVRAKSARPQLADIPHLFAQVTVRPIKPFLLVPRASSERRSYVPMGFFDGGVIVSDACLAVEGASLYDFGILTSRMHMDWLRTVGGRLKSDVRYSKDIVYNNFVFPSVSDDQRARVELLAQAVLDARASHVTDTLADLYDPTVTPANLAAAHRAIDTYVDRLYRAEPFEDGAARVAHLLELHRSMGR</sequence>
<dbReference type="InterPro" id="IPR050953">
    <property type="entry name" value="N4_N6_ade-DNA_methylase"/>
</dbReference>
<evidence type="ECO:0000259" key="9">
    <source>
        <dbReference type="Pfam" id="PF20473"/>
    </source>
</evidence>
<evidence type="ECO:0000256" key="1">
    <source>
        <dbReference type="ARBA" id="ARBA00011900"/>
    </source>
</evidence>
<accession>A0ABU3GD10</accession>
<dbReference type="GO" id="GO:0008168">
    <property type="term" value="F:methyltransferase activity"/>
    <property type="evidence" value="ECO:0007669"/>
    <property type="project" value="UniProtKB-KW"/>
</dbReference>
<keyword evidence="2 10" id="KW-0489">Methyltransferase</keyword>
<dbReference type="Pfam" id="PF20473">
    <property type="entry name" value="MmeI_Mtase"/>
    <property type="match status" value="1"/>
</dbReference>
<comment type="caution">
    <text evidence="10">The sequence shown here is derived from an EMBL/GenBank/DDBJ whole genome shotgun (WGS) entry which is preliminary data.</text>
</comment>
<feature type="domain" description="MmeI-like C-terminal" evidence="8">
    <location>
        <begin position="823"/>
        <end position="899"/>
    </location>
</feature>
<dbReference type="InterPro" id="IPR046817">
    <property type="entry name" value="MmeI_N"/>
</dbReference>
<dbReference type="SUPFAM" id="SSF53335">
    <property type="entry name" value="S-adenosyl-L-methionine-dependent methyltransferases"/>
    <property type="match status" value="1"/>
</dbReference>
<dbReference type="Gene3D" id="3.40.50.150">
    <property type="entry name" value="Vaccinia Virus protein VP39"/>
    <property type="match status" value="1"/>
</dbReference>
<proteinExistence type="predicted"/>
<dbReference type="Pfam" id="PF20466">
    <property type="entry name" value="MmeI_TRD"/>
    <property type="match status" value="1"/>
</dbReference>
<dbReference type="Proteomes" id="UP001251849">
    <property type="component" value="Unassembled WGS sequence"/>
</dbReference>
<reference evidence="10 11" key="1">
    <citation type="submission" date="2023-08" db="EMBL/GenBank/DDBJ databases">
        <title>Microbacterium aquilitoris sp. nov. and Microbacterium gwkjibeachense sp. nov., isolated from beach.</title>
        <authorList>
            <person name="Lee S.D."/>
            <person name="Yang H."/>
            <person name="Kim I."/>
        </authorList>
    </citation>
    <scope>NUCLEOTIDE SEQUENCE [LARGE SCALE GENOMIC DNA]</scope>
    <source>
        <strain evidence="10 11">KSW4-11</strain>
    </source>
</reference>
<evidence type="ECO:0000313" key="10">
    <source>
        <dbReference type="EMBL" id="MDT3317695.1"/>
    </source>
</evidence>
<evidence type="ECO:0000259" key="6">
    <source>
        <dbReference type="Pfam" id="PF20465"/>
    </source>
</evidence>
<feature type="domain" description="MmeI-like helicase spacer" evidence="6">
    <location>
        <begin position="181"/>
        <end position="259"/>
    </location>
</feature>
<feature type="domain" description="MmeI-like target recognition" evidence="7">
    <location>
        <begin position="622"/>
        <end position="822"/>
    </location>
</feature>
<dbReference type="GO" id="GO:0032259">
    <property type="term" value="P:methylation"/>
    <property type="evidence" value="ECO:0007669"/>
    <property type="project" value="UniProtKB-KW"/>
</dbReference>
<name>A0ABU3GD10_9MICO</name>
<dbReference type="RefSeq" id="WP_311862718.1">
    <property type="nucleotide sequence ID" value="NZ_JAUZVV010000002.1"/>
</dbReference>
<dbReference type="InterPro" id="IPR046818">
    <property type="entry name" value="MmeI_C"/>
</dbReference>
<dbReference type="InterPro" id="IPR046816">
    <property type="entry name" value="MmeI_Mtase"/>
</dbReference>
<dbReference type="EMBL" id="JAUZVV010000002">
    <property type="protein sequence ID" value="MDT3317695.1"/>
    <property type="molecule type" value="Genomic_DNA"/>
</dbReference>
<evidence type="ECO:0000256" key="2">
    <source>
        <dbReference type="ARBA" id="ARBA00022603"/>
    </source>
</evidence>
<dbReference type="PANTHER" id="PTHR33841">
    <property type="entry name" value="DNA METHYLTRANSFERASE YEEA-RELATED"/>
    <property type="match status" value="1"/>
</dbReference>
<dbReference type="PROSITE" id="PS00092">
    <property type="entry name" value="N6_MTASE"/>
    <property type="match status" value="1"/>
</dbReference>
<keyword evidence="11" id="KW-1185">Reference proteome</keyword>
<dbReference type="InterPro" id="IPR046819">
    <property type="entry name" value="MmeI_hel"/>
</dbReference>
<dbReference type="PANTHER" id="PTHR33841:SF1">
    <property type="entry name" value="DNA METHYLTRANSFERASE A"/>
    <property type="match status" value="1"/>
</dbReference>
<evidence type="ECO:0000259" key="7">
    <source>
        <dbReference type="Pfam" id="PF20466"/>
    </source>
</evidence>
<dbReference type="InterPro" id="IPR029063">
    <property type="entry name" value="SAM-dependent_MTases_sf"/>
</dbReference>
<dbReference type="Pfam" id="PF20467">
    <property type="entry name" value="MmeI_C"/>
    <property type="match status" value="1"/>
</dbReference>
<dbReference type="Pfam" id="PF20465">
    <property type="entry name" value="MmeI_hel"/>
    <property type="match status" value="1"/>
</dbReference>
<dbReference type="EC" id="2.1.1.72" evidence="1"/>
<organism evidence="10 11">
    <name type="scientific">Microbacterium gawkjiense</name>
    <dbReference type="NCBI Taxonomy" id="3067309"/>
    <lineage>
        <taxon>Bacteria</taxon>
        <taxon>Bacillati</taxon>
        <taxon>Actinomycetota</taxon>
        <taxon>Actinomycetes</taxon>
        <taxon>Micrococcales</taxon>
        <taxon>Microbacteriaceae</taxon>
        <taxon>Microbacterium</taxon>
    </lineage>
</organism>
<evidence type="ECO:0000256" key="3">
    <source>
        <dbReference type="ARBA" id="ARBA00022679"/>
    </source>
</evidence>
<evidence type="ECO:0000259" key="8">
    <source>
        <dbReference type="Pfam" id="PF20467"/>
    </source>
</evidence>
<evidence type="ECO:0000259" key="5">
    <source>
        <dbReference type="Pfam" id="PF20464"/>
    </source>
</evidence>
<dbReference type="InterPro" id="IPR002052">
    <property type="entry name" value="DNA_methylase_N6_adenine_CS"/>
</dbReference>
<comment type="catalytic activity">
    <reaction evidence="4">
        <text>a 2'-deoxyadenosine in DNA + S-adenosyl-L-methionine = an N(6)-methyl-2'-deoxyadenosine in DNA + S-adenosyl-L-homocysteine + H(+)</text>
        <dbReference type="Rhea" id="RHEA:15197"/>
        <dbReference type="Rhea" id="RHEA-COMP:12418"/>
        <dbReference type="Rhea" id="RHEA-COMP:12419"/>
        <dbReference type="ChEBI" id="CHEBI:15378"/>
        <dbReference type="ChEBI" id="CHEBI:57856"/>
        <dbReference type="ChEBI" id="CHEBI:59789"/>
        <dbReference type="ChEBI" id="CHEBI:90615"/>
        <dbReference type="ChEBI" id="CHEBI:90616"/>
        <dbReference type="EC" id="2.1.1.72"/>
    </reaction>
</comment>
<evidence type="ECO:0000313" key="11">
    <source>
        <dbReference type="Proteomes" id="UP001251849"/>
    </source>
</evidence>
<feature type="domain" description="MmeI-like N-terminal" evidence="5">
    <location>
        <begin position="12"/>
        <end position="174"/>
    </location>
</feature>
<feature type="domain" description="MmeI-like DNA-methyltransferase" evidence="9">
    <location>
        <begin position="343"/>
        <end position="598"/>
    </location>
</feature>
<dbReference type="Pfam" id="PF20464">
    <property type="entry name" value="MmeI_N"/>
    <property type="match status" value="1"/>
</dbReference>
<gene>
    <name evidence="10" type="ORF">Q9S71_12780</name>
</gene>
<dbReference type="InterPro" id="IPR046820">
    <property type="entry name" value="MmeI_TRD"/>
</dbReference>
<evidence type="ECO:0000256" key="4">
    <source>
        <dbReference type="ARBA" id="ARBA00047942"/>
    </source>
</evidence>